<keyword evidence="8" id="KW-1185">Reference proteome</keyword>
<feature type="transmembrane region" description="Helical" evidence="6">
    <location>
        <begin position="6"/>
        <end position="28"/>
    </location>
</feature>
<dbReference type="STRING" id="1317117.ATO7_11673"/>
<evidence type="ECO:0000256" key="5">
    <source>
        <dbReference type="ARBA" id="ARBA00023136"/>
    </source>
</evidence>
<dbReference type="InterPro" id="IPR001123">
    <property type="entry name" value="LeuE-type"/>
</dbReference>
<comment type="subcellular location">
    <subcellularLocation>
        <location evidence="1">Cell membrane</location>
        <topology evidence="1">Multi-pass membrane protein</topology>
    </subcellularLocation>
</comment>
<dbReference type="PANTHER" id="PTHR30086:SF16">
    <property type="entry name" value="AMINO ACID EFFLUX PERMEASE RHTB FAMILY"/>
    <property type="match status" value="1"/>
</dbReference>
<evidence type="ECO:0000256" key="4">
    <source>
        <dbReference type="ARBA" id="ARBA00022989"/>
    </source>
</evidence>
<dbReference type="Pfam" id="PF01810">
    <property type="entry name" value="LysE"/>
    <property type="match status" value="1"/>
</dbReference>
<keyword evidence="2" id="KW-1003">Cell membrane</keyword>
<keyword evidence="3 6" id="KW-0812">Transmembrane</keyword>
<keyword evidence="4 6" id="KW-1133">Transmembrane helix</keyword>
<dbReference type="AlphaFoldDB" id="A0A1Y1SBD1"/>
<gene>
    <name evidence="7" type="ORF">ATO7_11673</name>
</gene>
<evidence type="ECO:0000256" key="3">
    <source>
        <dbReference type="ARBA" id="ARBA00022692"/>
    </source>
</evidence>
<dbReference type="Proteomes" id="UP000192342">
    <property type="component" value="Unassembled WGS sequence"/>
</dbReference>
<dbReference type="PANTHER" id="PTHR30086">
    <property type="entry name" value="ARGININE EXPORTER PROTEIN ARGO"/>
    <property type="match status" value="1"/>
</dbReference>
<accession>A0A1Y1SBD1</accession>
<dbReference type="RefSeq" id="WP_083561980.1">
    <property type="nucleotide sequence ID" value="NZ_AQQV01000003.1"/>
</dbReference>
<keyword evidence="5 6" id="KW-0472">Membrane</keyword>
<evidence type="ECO:0000256" key="1">
    <source>
        <dbReference type="ARBA" id="ARBA00004651"/>
    </source>
</evidence>
<feature type="transmembrane region" description="Helical" evidence="6">
    <location>
        <begin position="142"/>
        <end position="161"/>
    </location>
</feature>
<feature type="transmembrane region" description="Helical" evidence="6">
    <location>
        <begin position="182"/>
        <end position="200"/>
    </location>
</feature>
<evidence type="ECO:0000256" key="2">
    <source>
        <dbReference type="ARBA" id="ARBA00022475"/>
    </source>
</evidence>
<evidence type="ECO:0000256" key="6">
    <source>
        <dbReference type="SAM" id="Phobius"/>
    </source>
</evidence>
<name>A0A1Y1SBD1_9GAMM</name>
<comment type="caution">
    <text evidence="7">The sequence shown here is derived from an EMBL/GenBank/DDBJ whole genome shotgun (WGS) entry which is preliminary data.</text>
</comment>
<feature type="transmembrane region" description="Helical" evidence="6">
    <location>
        <begin position="40"/>
        <end position="66"/>
    </location>
</feature>
<reference evidence="7 8" key="1">
    <citation type="submission" date="2013-04" db="EMBL/GenBank/DDBJ databases">
        <title>Oceanococcus atlanticus 22II-S10r2 Genome Sequencing.</title>
        <authorList>
            <person name="Lai Q."/>
            <person name="Li G."/>
            <person name="Shao Z."/>
        </authorList>
    </citation>
    <scope>NUCLEOTIDE SEQUENCE [LARGE SCALE GENOMIC DNA]</scope>
    <source>
        <strain evidence="7 8">22II-S10r2</strain>
    </source>
</reference>
<proteinExistence type="predicted"/>
<dbReference type="OrthoDB" id="581870at2"/>
<sequence>MSLNEWLFVLLACTAGAVSPGPSLLLVLRHALVSSRAGLVCSWAHACGVALYASAAITGLALLIAASPLLMQLIWLFASVWLSFLALQIWRAPDQVLMPQAAIGTAARDGLLMALANPKVMLFFVALFSAAVPAQVSEAGRVLAVGTAFVVDGLWYSAISLGLRHQRLKNVLQNKQRLLNRFSACILWLFAAAALGRVWVERVHG</sequence>
<evidence type="ECO:0000313" key="8">
    <source>
        <dbReference type="Proteomes" id="UP000192342"/>
    </source>
</evidence>
<evidence type="ECO:0000313" key="7">
    <source>
        <dbReference type="EMBL" id="ORE85950.1"/>
    </source>
</evidence>
<dbReference type="EMBL" id="AQQV01000003">
    <property type="protein sequence ID" value="ORE85950.1"/>
    <property type="molecule type" value="Genomic_DNA"/>
</dbReference>
<dbReference type="GO" id="GO:0015171">
    <property type="term" value="F:amino acid transmembrane transporter activity"/>
    <property type="evidence" value="ECO:0007669"/>
    <property type="project" value="TreeGrafter"/>
</dbReference>
<feature type="transmembrane region" description="Helical" evidence="6">
    <location>
        <begin position="111"/>
        <end position="136"/>
    </location>
</feature>
<dbReference type="GO" id="GO:0005886">
    <property type="term" value="C:plasma membrane"/>
    <property type="evidence" value="ECO:0007669"/>
    <property type="project" value="UniProtKB-SubCell"/>
</dbReference>
<feature type="transmembrane region" description="Helical" evidence="6">
    <location>
        <begin position="72"/>
        <end position="90"/>
    </location>
</feature>
<protein>
    <submittedName>
        <fullName evidence="7">Putative amino acid efflux permease RhtB family protein</fullName>
    </submittedName>
</protein>
<organism evidence="7 8">
    <name type="scientific">Oceanococcus atlanticus</name>
    <dbReference type="NCBI Taxonomy" id="1317117"/>
    <lineage>
        <taxon>Bacteria</taxon>
        <taxon>Pseudomonadati</taxon>
        <taxon>Pseudomonadota</taxon>
        <taxon>Gammaproteobacteria</taxon>
        <taxon>Chromatiales</taxon>
        <taxon>Oceanococcaceae</taxon>
        <taxon>Oceanococcus</taxon>
    </lineage>
</organism>